<proteinExistence type="predicted"/>
<sequence length="164" mass="17240">MNAGTLMDAELRRLRSRRPEVSGTVLAGTDGLLIASDLAETAAAHLAALAAASFGLGQRVAQAVEQGEFREHVVRTTAGHVVIYPAGGHALLALVAGAGTDPETLHDDARAVAVRVGRVFDAHRTGYTEPLPPVVPGPLTTRTPMATIPGHLRRTVPAWRRPPI</sequence>
<reference evidence="2 3" key="1">
    <citation type="submission" date="2023-02" db="EMBL/GenBank/DDBJ databases">
        <authorList>
            <person name="Mo P."/>
        </authorList>
    </citation>
    <scope>NUCLEOTIDE SEQUENCE [LARGE SCALE GENOMIC DNA]</scope>
    <source>
        <strain evidence="2 3">HUAS 3</strain>
    </source>
</reference>
<dbReference type="SUPFAM" id="SSF103196">
    <property type="entry name" value="Roadblock/LC7 domain"/>
    <property type="match status" value="1"/>
</dbReference>
<dbReference type="Gene3D" id="3.30.450.30">
    <property type="entry name" value="Dynein light chain 2a, cytoplasmic"/>
    <property type="match status" value="1"/>
</dbReference>
<dbReference type="SMART" id="SM00960">
    <property type="entry name" value="Robl_LC7"/>
    <property type="match status" value="1"/>
</dbReference>
<evidence type="ECO:0000259" key="1">
    <source>
        <dbReference type="SMART" id="SM00960"/>
    </source>
</evidence>
<evidence type="ECO:0000313" key="2">
    <source>
        <dbReference type="EMBL" id="WDZ84750.1"/>
    </source>
</evidence>
<name>A0ABY7ZPC5_9ACTN</name>
<feature type="domain" description="Roadblock/LAMTOR2" evidence="1">
    <location>
        <begin position="8"/>
        <end position="96"/>
    </location>
</feature>
<dbReference type="Proteomes" id="UP001219605">
    <property type="component" value="Chromosome"/>
</dbReference>
<dbReference type="InterPro" id="IPR004942">
    <property type="entry name" value="Roadblock/LAMTOR2_dom"/>
</dbReference>
<organism evidence="2 3">
    <name type="scientific">Micromonospora cathayae</name>
    <dbReference type="NCBI Taxonomy" id="3028804"/>
    <lineage>
        <taxon>Bacteria</taxon>
        <taxon>Bacillati</taxon>
        <taxon>Actinomycetota</taxon>
        <taxon>Actinomycetes</taxon>
        <taxon>Micromonosporales</taxon>
        <taxon>Micromonosporaceae</taxon>
        <taxon>Micromonospora</taxon>
    </lineage>
</organism>
<dbReference type="RefSeq" id="WP_275031346.1">
    <property type="nucleotide sequence ID" value="NZ_CP118615.1"/>
</dbReference>
<evidence type="ECO:0000313" key="3">
    <source>
        <dbReference type="Proteomes" id="UP001219605"/>
    </source>
</evidence>
<gene>
    <name evidence="2" type="ORF">PVK37_30740</name>
</gene>
<dbReference type="Pfam" id="PF03259">
    <property type="entry name" value="Robl_LC7"/>
    <property type="match status" value="1"/>
</dbReference>
<dbReference type="EMBL" id="CP118615">
    <property type="protein sequence ID" value="WDZ84750.1"/>
    <property type="molecule type" value="Genomic_DNA"/>
</dbReference>
<keyword evidence="3" id="KW-1185">Reference proteome</keyword>
<protein>
    <submittedName>
        <fullName evidence="2">Roadblock/LC7 domain-containing protein</fullName>
    </submittedName>
</protein>
<accession>A0ABY7ZPC5</accession>